<reference evidence="2 3" key="1">
    <citation type="submission" date="2024-01" db="EMBL/GenBank/DDBJ databases">
        <title>A draft genome for the cacao thread blight pathogen Marasmiellus scandens.</title>
        <authorList>
            <person name="Baruah I.K."/>
            <person name="Leung J."/>
            <person name="Bukari Y."/>
            <person name="Amoako-Attah I."/>
            <person name="Meinhardt L.W."/>
            <person name="Bailey B.A."/>
            <person name="Cohen S.P."/>
        </authorList>
    </citation>
    <scope>NUCLEOTIDE SEQUENCE [LARGE SCALE GENOMIC DNA]</scope>
    <source>
        <strain evidence="2 3">GH-19</strain>
    </source>
</reference>
<keyword evidence="3" id="KW-1185">Reference proteome</keyword>
<comment type="caution">
    <text evidence="2">The sequence shown here is derived from an EMBL/GenBank/DDBJ whole genome shotgun (WGS) entry which is preliminary data.</text>
</comment>
<organism evidence="2 3">
    <name type="scientific">Marasmiellus scandens</name>
    <dbReference type="NCBI Taxonomy" id="2682957"/>
    <lineage>
        <taxon>Eukaryota</taxon>
        <taxon>Fungi</taxon>
        <taxon>Dikarya</taxon>
        <taxon>Basidiomycota</taxon>
        <taxon>Agaricomycotina</taxon>
        <taxon>Agaricomycetes</taxon>
        <taxon>Agaricomycetidae</taxon>
        <taxon>Agaricales</taxon>
        <taxon>Marasmiineae</taxon>
        <taxon>Omphalotaceae</taxon>
        <taxon>Marasmiellus</taxon>
    </lineage>
</organism>
<evidence type="ECO:0000256" key="1">
    <source>
        <dbReference type="SAM" id="SignalP"/>
    </source>
</evidence>
<gene>
    <name evidence="2" type="ORF">VKT23_003815</name>
</gene>
<feature type="signal peptide" evidence="1">
    <location>
        <begin position="1"/>
        <end position="19"/>
    </location>
</feature>
<dbReference type="Proteomes" id="UP001498398">
    <property type="component" value="Unassembled WGS sequence"/>
</dbReference>
<sequence>MKSLSALLYLWPFLHTVFAATPEIQEPVNGTKIAPGSSFKFKYQSIADYATSSYQFTVMLFTTPPKEFTNSLDFASGYSFGQFDVQNYPAIPSARHPAPETLTMPDFSKPLGGWGSGASVSNAIFYLVVLEEYGTGTPSIGRRMNLAVNEIVYNSTDEPERSPPELVFNEQLYNGPLSFVNAL</sequence>
<feature type="chain" id="PRO_5046655139" evidence="1">
    <location>
        <begin position="20"/>
        <end position="183"/>
    </location>
</feature>
<name>A0ABR1JZ25_9AGAR</name>
<dbReference type="EMBL" id="JBANRG010000003">
    <property type="protein sequence ID" value="KAK7469335.1"/>
    <property type="molecule type" value="Genomic_DNA"/>
</dbReference>
<protein>
    <submittedName>
        <fullName evidence="2">Uncharacterized protein</fullName>
    </submittedName>
</protein>
<keyword evidence="1" id="KW-0732">Signal</keyword>
<evidence type="ECO:0000313" key="2">
    <source>
        <dbReference type="EMBL" id="KAK7469335.1"/>
    </source>
</evidence>
<evidence type="ECO:0000313" key="3">
    <source>
        <dbReference type="Proteomes" id="UP001498398"/>
    </source>
</evidence>
<accession>A0ABR1JZ25</accession>
<proteinExistence type="predicted"/>